<evidence type="ECO:0000256" key="7">
    <source>
        <dbReference type="ARBA" id="ARBA00023273"/>
    </source>
</evidence>
<evidence type="ECO:0000256" key="11">
    <source>
        <dbReference type="SAM" id="Phobius"/>
    </source>
</evidence>
<dbReference type="PANTHER" id="PTHR16299:SF2">
    <property type="entry name" value="CENTROSOMAL PROTEIN KIZUNA"/>
    <property type="match status" value="1"/>
</dbReference>
<keyword evidence="11" id="KW-0472">Membrane</keyword>
<proteinExistence type="inferred from homology"/>
<dbReference type="Proteomes" id="UP000694545">
    <property type="component" value="Unplaced"/>
</dbReference>
<feature type="region of interest" description="Disordered" evidence="10">
    <location>
        <begin position="1"/>
        <end position="24"/>
    </location>
</feature>
<comment type="subcellular location">
    <subcellularLocation>
        <location evidence="1">Cytoplasm</location>
        <location evidence="1">Cytoskeleton</location>
        <location evidence="1">Cilium basal body</location>
    </subcellularLocation>
    <subcellularLocation>
        <location evidence="2">Cytoplasm</location>
        <location evidence="2">Cytoskeleton</location>
        <location evidence="2">Microtubule organizing center</location>
        <location evidence="2">Centrosome</location>
    </subcellularLocation>
</comment>
<keyword evidence="11" id="KW-1133">Transmembrane helix</keyword>
<keyword evidence="6" id="KW-0206">Cytoskeleton</keyword>
<keyword evidence="5" id="KW-0963">Cytoplasm</keyword>
<evidence type="ECO:0000313" key="13">
    <source>
        <dbReference type="Proteomes" id="UP000694545"/>
    </source>
</evidence>
<dbReference type="AlphaFoldDB" id="A0A8D2IUJ5"/>
<evidence type="ECO:0000256" key="10">
    <source>
        <dbReference type="SAM" id="MobiDB-lite"/>
    </source>
</evidence>
<evidence type="ECO:0000256" key="9">
    <source>
        <dbReference type="ARBA" id="ARBA00031153"/>
    </source>
</evidence>
<evidence type="ECO:0000256" key="8">
    <source>
        <dbReference type="ARBA" id="ARBA00024919"/>
    </source>
</evidence>
<evidence type="ECO:0000256" key="5">
    <source>
        <dbReference type="ARBA" id="ARBA00022490"/>
    </source>
</evidence>
<evidence type="ECO:0000313" key="12">
    <source>
        <dbReference type="Ensembl" id="ENSVKKP00000006055.1"/>
    </source>
</evidence>
<dbReference type="PANTHER" id="PTHR16299">
    <property type="entry name" value="CENTROSOMAL PROTEIN KIZUNA"/>
    <property type="match status" value="1"/>
</dbReference>
<dbReference type="InterPro" id="IPR026742">
    <property type="entry name" value="Centrosomal_kizuma"/>
</dbReference>
<feature type="transmembrane region" description="Helical" evidence="11">
    <location>
        <begin position="31"/>
        <end position="48"/>
    </location>
</feature>
<accession>A0A8D2IUJ5</accession>
<evidence type="ECO:0000256" key="3">
    <source>
        <dbReference type="ARBA" id="ARBA00010767"/>
    </source>
</evidence>
<evidence type="ECO:0000256" key="2">
    <source>
        <dbReference type="ARBA" id="ARBA00004300"/>
    </source>
</evidence>
<comment type="similarity">
    <text evidence="3">Belongs to the kizuna family.</text>
</comment>
<comment type="function">
    <text evidence="8">Centrosomal protein required for establishing a robust mitotic centrosome architecture that can endure the forces that converge on the centrosomes during spindle formation. Required for stabilizing the expanded pericentriolar material around the centriole.</text>
</comment>
<evidence type="ECO:0000256" key="1">
    <source>
        <dbReference type="ARBA" id="ARBA00004120"/>
    </source>
</evidence>
<reference evidence="12" key="2">
    <citation type="submission" date="2025-09" db="UniProtKB">
        <authorList>
            <consortium name="Ensembl"/>
        </authorList>
    </citation>
    <scope>IDENTIFICATION</scope>
</reference>
<keyword evidence="13" id="KW-1185">Reference proteome</keyword>
<evidence type="ECO:0000256" key="6">
    <source>
        <dbReference type="ARBA" id="ARBA00023212"/>
    </source>
</evidence>
<sequence length="137" mass="15610">EGERCRPEWAGCHPTGETDPPLTAPPPGLDAGPLACLLWLCFIFFPLCRTKLQYMNLKKYLKEICERQEMSLLRNQDLLREFDCFEQHIRKFASSAESLQKLKVGINAGRAMSRGLYRAAAIFMGRQMSARHMSSSK</sequence>
<evidence type="ECO:0000256" key="4">
    <source>
        <dbReference type="ARBA" id="ARBA00013872"/>
    </source>
</evidence>
<dbReference type="GO" id="GO:0005813">
    <property type="term" value="C:centrosome"/>
    <property type="evidence" value="ECO:0007669"/>
    <property type="project" value="UniProtKB-SubCell"/>
</dbReference>
<protein>
    <recommendedName>
        <fullName evidence="4">Centrosomal protein kizuna</fullName>
    </recommendedName>
    <alternativeName>
        <fullName evidence="9">Polo-like kinase 1 substrate 1</fullName>
    </alternativeName>
</protein>
<dbReference type="Ensembl" id="ENSVKKT00000006216.1">
    <property type="protein sequence ID" value="ENSVKKP00000006055.1"/>
    <property type="gene ID" value="ENSVKKG00000004409.1"/>
</dbReference>
<reference evidence="12" key="1">
    <citation type="submission" date="2025-08" db="UniProtKB">
        <authorList>
            <consortium name="Ensembl"/>
        </authorList>
    </citation>
    <scope>IDENTIFICATION</scope>
</reference>
<name>A0A8D2IUJ5_VARKO</name>
<keyword evidence="7" id="KW-0966">Cell projection</keyword>
<keyword evidence="11" id="KW-0812">Transmembrane</keyword>
<organism evidence="12 13">
    <name type="scientific">Varanus komodoensis</name>
    <name type="common">Komodo dragon</name>
    <dbReference type="NCBI Taxonomy" id="61221"/>
    <lineage>
        <taxon>Eukaryota</taxon>
        <taxon>Metazoa</taxon>
        <taxon>Chordata</taxon>
        <taxon>Craniata</taxon>
        <taxon>Vertebrata</taxon>
        <taxon>Euteleostomi</taxon>
        <taxon>Lepidosauria</taxon>
        <taxon>Squamata</taxon>
        <taxon>Bifurcata</taxon>
        <taxon>Unidentata</taxon>
        <taxon>Episquamata</taxon>
        <taxon>Toxicofera</taxon>
        <taxon>Anguimorpha</taxon>
        <taxon>Paleoanguimorpha</taxon>
        <taxon>Varanoidea</taxon>
        <taxon>Varanidae</taxon>
        <taxon>Varanus</taxon>
    </lineage>
</organism>
<dbReference type="GO" id="GO:0007051">
    <property type="term" value="P:spindle organization"/>
    <property type="evidence" value="ECO:0007669"/>
    <property type="project" value="InterPro"/>
</dbReference>